<feature type="transmembrane region" description="Helical" evidence="8">
    <location>
        <begin position="427"/>
        <end position="451"/>
    </location>
</feature>
<name>A0AAU9XQF0_9CNID</name>
<reference evidence="12 13" key="1">
    <citation type="submission" date="2022-05" db="EMBL/GenBank/DDBJ databases">
        <authorList>
            <consortium name="Genoscope - CEA"/>
            <person name="William W."/>
        </authorList>
    </citation>
    <scope>NUCLEOTIDE SEQUENCE [LARGE SCALE GENOMIC DNA]</scope>
</reference>
<dbReference type="InterPro" id="IPR032880">
    <property type="entry name" value="CSC1/OSCA1-like_N"/>
</dbReference>
<dbReference type="PANTHER" id="PTHR13018:SF5">
    <property type="entry name" value="RE44586P"/>
    <property type="match status" value="1"/>
</dbReference>
<feature type="domain" description="CSC1/OSCA1-like N-terminal transmembrane" evidence="10">
    <location>
        <begin position="117"/>
        <end position="224"/>
    </location>
</feature>
<dbReference type="InterPro" id="IPR003864">
    <property type="entry name" value="CSC1/OSCA1-like_7TM"/>
</dbReference>
<evidence type="ECO:0000259" key="9">
    <source>
        <dbReference type="Pfam" id="PF02714"/>
    </source>
</evidence>
<dbReference type="EMBL" id="CALNXJ010000052">
    <property type="protein sequence ID" value="CAH3152848.1"/>
    <property type="molecule type" value="Genomic_DNA"/>
</dbReference>
<comment type="similarity">
    <text evidence="2">Belongs to the CSC1 (TC 1.A.17) family.</text>
</comment>
<dbReference type="InterPro" id="IPR045122">
    <property type="entry name" value="Csc1-like"/>
</dbReference>
<evidence type="ECO:0000256" key="8">
    <source>
        <dbReference type="SAM" id="Phobius"/>
    </source>
</evidence>
<evidence type="ECO:0000313" key="13">
    <source>
        <dbReference type="Proteomes" id="UP001159428"/>
    </source>
</evidence>
<dbReference type="SUPFAM" id="SSF54928">
    <property type="entry name" value="RNA-binding domain, RBD"/>
    <property type="match status" value="1"/>
</dbReference>
<dbReference type="GO" id="GO:0012505">
    <property type="term" value="C:endomembrane system"/>
    <property type="evidence" value="ECO:0007669"/>
    <property type="project" value="UniProtKB-SubCell"/>
</dbReference>
<dbReference type="InterPro" id="IPR035979">
    <property type="entry name" value="RBD_domain_sf"/>
</dbReference>
<evidence type="ECO:0000256" key="1">
    <source>
        <dbReference type="ARBA" id="ARBA00004127"/>
    </source>
</evidence>
<evidence type="ECO:0000313" key="12">
    <source>
        <dbReference type="EMBL" id="CAH3152848.1"/>
    </source>
</evidence>
<feature type="domain" description="CSC1/OSCA1-like 7TM region" evidence="9">
    <location>
        <begin position="425"/>
        <end position="681"/>
    </location>
</feature>
<feature type="transmembrane region" description="Helical" evidence="8">
    <location>
        <begin position="710"/>
        <end position="729"/>
    </location>
</feature>
<proteinExistence type="inferred from homology"/>
<dbReference type="GO" id="GO:0003676">
    <property type="term" value="F:nucleic acid binding"/>
    <property type="evidence" value="ECO:0007669"/>
    <property type="project" value="InterPro"/>
</dbReference>
<evidence type="ECO:0000256" key="2">
    <source>
        <dbReference type="ARBA" id="ARBA00007779"/>
    </source>
</evidence>
<evidence type="ECO:0000259" key="10">
    <source>
        <dbReference type="Pfam" id="PF13967"/>
    </source>
</evidence>
<comment type="caution">
    <text evidence="12">The sequence shown here is derived from an EMBL/GenBank/DDBJ whole genome shotgun (WGS) entry which is preliminary data.</text>
</comment>
<dbReference type="GO" id="GO:0005886">
    <property type="term" value="C:plasma membrane"/>
    <property type="evidence" value="ECO:0007669"/>
    <property type="project" value="TreeGrafter"/>
</dbReference>
<dbReference type="GO" id="GO:0005227">
    <property type="term" value="F:calcium-activated cation channel activity"/>
    <property type="evidence" value="ECO:0007669"/>
    <property type="project" value="InterPro"/>
</dbReference>
<keyword evidence="13" id="KW-1185">Reference proteome</keyword>
<evidence type="ECO:0000256" key="3">
    <source>
        <dbReference type="ARBA" id="ARBA00022448"/>
    </source>
</evidence>
<evidence type="ECO:0008006" key="14">
    <source>
        <dbReference type="Google" id="ProtNLM"/>
    </source>
</evidence>
<dbReference type="InterPro" id="IPR012677">
    <property type="entry name" value="Nucleotide-bd_a/b_plait_sf"/>
</dbReference>
<dbReference type="Pfam" id="PF14703">
    <property type="entry name" value="PHM7_cyt"/>
    <property type="match status" value="1"/>
</dbReference>
<evidence type="ECO:0000259" key="11">
    <source>
        <dbReference type="Pfam" id="PF14703"/>
    </source>
</evidence>
<protein>
    <recommendedName>
        <fullName evidence="14">CSC1-like protein 2</fullName>
    </recommendedName>
</protein>
<feature type="domain" description="CSC1/OSCA1-like cytosolic" evidence="11">
    <location>
        <begin position="241"/>
        <end position="414"/>
    </location>
</feature>
<feature type="transmembrane region" description="Helical" evidence="8">
    <location>
        <begin position="160"/>
        <end position="180"/>
    </location>
</feature>
<feature type="transmembrane region" description="Helical" evidence="8">
    <location>
        <begin position="620"/>
        <end position="648"/>
    </location>
</feature>
<evidence type="ECO:0000256" key="6">
    <source>
        <dbReference type="ARBA" id="ARBA00023136"/>
    </source>
</evidence>
<feature type="transmembrane region" description="Helical" evidence="8">
    <location>
        <begin position="471"/>
        <end position="494"/>
    </location>
</feature>
<evidence type="ECO:0000256" key="5">
    <source>
        <dbReference type="ARBA" id="ARBA00022989"/>
    </source>
</evidence>
<dbReference type="Pfam" id="PF02714">
    <property type="entry name" value="RSN1_7TM"/>
    <property type="match status" value="1"/>
</dbReference>
<dbReference type="Gene3D" id="3.30.70.330">
    <property type="match status" value="1"/>
</dbReference>
<gene>
    <name evidence="12" type="ORF">PMEA_00027025</name>
</gene>
<feature type="transmembrane region" description="Helical" evidence="8">
    <location>
        <begin position="679"/>
        <end position="698"/>
    </location>
</feature>
<feature type="region of interest" description="Disordered" evidence="7">
    <location>
        <begin position="791"/>
        <end position="821"/>
    </location>
</feature>
<feature type="transmembrane region" description="Helical" evidence="8">
    <location>
        <begin position="515"/>
        <end position="534"/>
    </location>
</feature>
<keyword evidence="3" id="KW-0813">Transport</keyword>
<dbReference type="Proteomes" id="UP001159428">
    <property type="component" value="Unassembled WGS sequence"/>
</dbReference>
<keyword evidence="4 8" id="KW-0812">Transmembrane</keyword>
<organism evidence="12 13">
    <name type="scientific">Pocillopora meandrina</name>
    <dbReference type="NCBI Taxonomy" id="46732"/>
    <lineage>
        <taxon>Eukaryota</taxon>
        <taxon>Metazoa</taxon>
        <taxon>Cnidaria</taxon>
        <taxon>Anthozoa</taxon>
        <taxon>Hexacorallia</taxon>
        <taxon>Scleractinia</taxon>
        <taxon>Astrocoeniina</taxon>
        <taxon>Pocilloporidae</taxon>
        <taxon>Pocillopora</taxon>
    </lineage>
</organism>
<dbReference type="PANTHER" id="PTHR13018">
    <property type="entry name" value="PROBABLE MEMBRANE PROTEIN DUF221-RELATED"/>
    <property type="match status" value="1"/>
</dbReference>
<feature type="transmembrane region" description="Helical" evidence="8">
    <location>
        <begin position="52"/>
        <end position="73"/>
    </location>
</feature>
<comment type="subcellular location">
    <subcellularLocation>
        <location evidence="1">Endomembrane system</location>
        <topology evidence="1">Multi-pass membrane protein</topology>
    </subcellularLocation>
</comment>
<sequence>MANLYLEFDEDAGNNTHIIPKCYDVKDVNANSSQRQLLINYMAKDGGIPVNFGLNILGWMIVFILFCVIRRLVWDYGRLALIQKEDQGWTEMFYGSRQTSEEGRASQEGGMNAAETVEFPAVKSKGLFSWIPVFMRVTDEHIRLKCGVDAFQYIIFQKHLIVYSVIIFCLSIGIVLPVNYTGTNEPNKNSFGATTVSNLMASSSVFWLHTVFAIIYTVLMVIVLRHFTNLFVFESHDDSKKTIMMTNVPKNVTADLIMQHFREIYGESQVLEVQVAFDFVKLKQAQRKVLAAQMGREHCEELLRKTGKRPLTTVSTNKLSPCCHCCGASHVDGIEYFTEEEEDGKVEADQQRQKLKSLGIAFVTFENAKIVQRCLKDFNTIRHGSPESSVSRRIFSDHWNVSQAPLAGDIIWEHLSVDNESWWVRAVLINTLLFIFVLFLTTPAVVLSTLQELEASVAKSNPKLAVPPSPFLTQFLPTILLWSFAAILPAAVSWSSYFEAHWTRSKLEHSVMVKTYIFLMLMLIILPSLALTSADALFHLTLGGISSEFQSRLACVFLPNNGAFFVNYLVTSALIGTALELCRFPELVSYAGSMACARNEGEKRLVRKEAVREFAYGQQYAWMLVIFTLMVVFCLTCPLVTPFGLLYLAMKHLVDRYNLYFNYRPPAYNYVDSNVHHTAVTFAVISTFFLLLSLLFYSSIRLGINDPQTVFTLVVVCITVLLLLARVCFGMFKKFGPHKEYLSTDAELNGADVYIPEAYLPPVLQTTREMKATGSGSDNVSPTQLTRRKTYGATQNDHVIDTSQLTPSSETVVTFDDEDRH</sequence>
<dbReference type="Pfam" id="PF13967">
    <property type="entry name" value="RSN1_TM"/>
    <property type="match status" value="1"/>
</dbReference>
<evidence type="ECO:0000256" key="4">
    <source>
        <dbReference type="ARBA" id="ARBA00022692"/>
    </source>
</evidence>
<dbReference type="AlphaFoldDB" id="A0AAU9XQF0"/>
<dbReference type="InterPro" id="IPR027815">
    <property type="entry name" value="CSC1/OSCA1-like_cyt"/>
</dbReference>
<accession>A0AAU9XQF0</accession>
<keyword evidence="5 8" id="KW-1133">Transmembrane helix</keyword>
<keyword evidence="6 8" id="KW-0472">Membrane</keyword>
<feature type="transmembrane region" description="Helical" evidence="8">
    <location>
        <begin position="200"/>
        <end position="224"/>
    </location>
</feature>
<feature type="compositionally biased region" description="Polar residues" evidence="7">
    <location>
        <begin position="792"/>
        <end position="812"/>
    </location>
</feature>
<evidence type="ECO:0000256" key="7">
    <source>
        <dbReference type="SAM" id="MobiDB-lite"/>
    </source>
</evidence>